<sequence>MKKNSKNISLILFNFILLSACTQKNNIPGPPFKAKVIQLNLLNASQQRSENPTYIFDIATYSTLTDINKLDGNYFQMILGGELVVKNISGSIITAKSFSGGNAPLLRYKVKNGAAIPKDYLTAAMLSSYYQFDYLTNNIQTMTGISLSSINAKYGKIKILFEPKITIESDGSNAEVSGKTNAAYMPTAHQFLIYQRSAIEKIPLSSNLQVIAHEFGHAIWEYSFDNGLSQECDRISNEYAIRGLNEGFADMLSYTQTGSTNILKNSLDFNNIAEQRNFSSINFTYDDIYNSNTDTQNNICTGSFYCIGTLFAKSLFNAQINVSTDQTSLTGRSAFMTNIVSALSTTKANMTQLPTLLNGSDICKVISNSSQSNYNGLILSSFFQSFLSQTAISSNAALQTAICNNLKANFGGVGFISSAHVGC</sequence>
<dbReference type="AlphaFoldDB" id="A0A833N7S8"/>
<dbReference type="PROSITE" id="PS51257">
    <property type="entry name" value="PROKAR_LIPOPROTEIN"/>
    <property type="match status" value="1"/>
</dbReference>
<proteinExistence type="predicted"/>
<evidence type="ECO:0000313" key="2">
    <source>
        <dbReference type="Proteomes" id="UP000442694"/>
    </source>
</evidence>
<protein>
    <submittedName>
        <fullName evidence="1">Uncharacterized protein</fullName>
    </submittedName>
</protein>
<reference evidence="1 2" key="1">
    <citation type="submission" date="2019-10" db="EMBL/GenBank/DDBJ databases">
        <title>New genus of Silvanigrellaceae.</title>
        <authorList>
            <person name="Pitt A."/>
            <person name="Hahn M.W."/>
        </authorList>
    </citation>
    <scope>NUCLEOTIDE SEQUENCE [LARGE SCALE GENOMIC DNA]</scope>
    <source>
        <strain evidence="1 2">33A1-SZDP</strain>
    </source>
</reference>
<dbReference type="EMBL" id="WFLN01000004">
    <property type="protein sequence ID" value="KAB8033296.1"/>
    <property type="molecule type" value="Genomic_DNA"/>
</dbReference>
<organism evidence="1 2">
    <name type="scientific">Fluviispira multicolorata</name>
    <dbReference type="NCBI Taxonomy" id="2654512"/>
    <lineage>
        <taxon>Bacteria</taxon>
        <taxon>Pseudomonadati</taxon>
        <taxon>Bdellovibrionota</taxon>
        <taxon>Oligoflexia</taxon>
        <taxon>Silvanigrellales</taxon>
        <taxon>Silvanigrellaceae</taxon>
        <taxon>Fluviispira</taxon>
    </lineage>
</organism>
<comment type="caution">
    <text evidence="1">The sequence shown here is derived from an EMBL/GenBank/DDBJ whole genome shotgun (WGS) entry which is preliminary data.</text>
</comment>
<evidence type="ECO:0000313" key="1">
    <source>
        <dbReference type="EMBL" id="KAB8033296.1"/>
    </source>
</evidence>
<name>A0A833N7S8_9BACT</name>
<gene>
    <name evidence="1" type="ORF">GCL57_00955</name>
</gene>
<dbReference type="RefSeq" id="WP_152211384.1">
    <property type="nucleotide sequence ID" value="NZ_WFLN01000004.1"/>
</dbReference>
<accession>A0A833N7S8</accession>
<dbReference type="Proteomes" id="UP000442694">
    <property type="component" value="Unassembled WGS sequence"/>
</dbReference>
<keyword evidence="2" id="KW-1185">Reference proteome</keyword>
<dbReference type="SUPFAM" id="SSF55486">
    <property type="entry name" value="Metalloproteases ('zincins'), catalytic domain"/>
    <property type="match status" value="1"/>
</dbReference>